<keyword evidence="4 7" id="KW-0812">Transmembrane</keyword>
<name>A0A1Y1IAY6_KLENI</name>
<evidence type="ECO:0000313" key="8">
    <source>
        <dbReference type="EMBL" id="GAQ87122.1"/>
    </source>
</evidence>
<feature type="transmembrane region" description="Helical" evidence="7">
    <location>
        <begin position="96"/>
        <end position="115"/>
    </location>
</feature>
<accession>A0A1Y1IAY6</accession>
<evidence type="ECO:0000256" key="2">
    <source>
        <dbReference type="ARBA" id="ARBA00006595"/>
    </source>
</evidence>
<dbReference type="OMA" id="IQMLRLN"/>
<proteinExistence type="inferred from homology"/>
<protein>
    <submittedName>
        <fullName evidence="8">Major facilitator superfamily protein</fullName>
    </submittedName>
</protein>
<dbReference type="GO" id="GO:0016020">
    <property type="term" value="C:membrane"/>
    <property type="evidence" value="ECO:0007669"/>
    <property type="project" value="UniProtKB-SubCell"/>
</dbReference>
<organism evidence="8 9">
    <name type="scientific">Klebsormidium nitens</name>
    <name type="common">Green alga</name>
    <name type="synonym">Ulothrix nitens</name>
    <dbReference type="NCBI Taxonomy" id="105231"/>
    <lineage>
        <taxon>Eukaryota</taxon>
        <taxon>Viridiplantae</taxon>
        <taxon>Streptophyta</taxon>
        <taxon>Klebsormidiophyceae</taxon>
        <taxon>Klebsormidiales</taxon>
        <taxon>Klebsormidiaceae</taxon>
        <taxon>Klebsormidium</taxon>
    </lineage>
</organism>
<dbReference type="OrthoDB" id="2020765at2759"/>
<feature type="transmembrane region" description="Helical" evidence="7">
    <location>
        <begin position="187"/>
        <end position="207"/>
    </location>
</feature>
<feature type="transmembrane region" description="Helical" evidence="7">
    <location>
        <begin position="155"/>
        <end position="175"/>
    </location>
</feature>
<feature type="transmembrane region" description="Helical" evidence="7">
    <location>
        <begin position="445"/>
        <end position="470"/>
    </location>
</feature>
<dbReference type="Proteomes" id="UP000054558">
    <property type="component" value="Unassembled WGS sequence"/>
</dbReference>
<sequence>MGFMHRVPGGESTSTKYFLALVAVVFAFLTSGIVFGYSGLIKVFVYDVKAFAEFCEGPPPCHAQTDRLTLMYTIAATTISGCAIFVGMFLDYFGPRITACVGSIIFGFGLAALAMAAHVSSLLYYLGYFLLALAGPCIFNSLICFGELFPESSAMIIAALNGAFDSSAVVMFAFGQAVDIFGIPFQLVCLAYMVVPVTIFVCSLFLFPDQPFGSGANSKNKGEIFRVWSLKHTKEVTRAKAQGIPVNAEVTVPLLNDTGDKPHSDIYNTEFTQQLKSGIFWSMTAVTAFLVLRVNFYIATIFDQLLFTAKMQAPRSALVMANSYTALFNYVLPFGGVLMVPFVGWSLTDLGLGPSFFLIAILNETFSIVSTLNWIPIKYQIIAFVAYSANRPYLFGAMAAYLGRLFGFRNFGKLFGIARLAGAISTSLISTLTELAKHKFGGDYFWINVGFDVAGLLLFIFPFYLVHYVFYGFAIRPKDVPHDEDEDGEPSTVLA</sequence>
<evidence type="ECO:0000256" key="5">
    <source>
        <dbReference type="ARBA" id="ARBA00022989"/>
    </source>
</evidence>
<dbReference type="GO" id="GO:0022857">
    <property type="term" value="F:transmembrane transporter activity"/>
    <property type="evidence" value="ECO:0007669"/>
    <property type="project" value="InterPro"/>
</dbReference>
<comment type="subcellular location">
    <subcellularLocation>
        <location evidence="1">Membrane</location>
        <topology evidence="1">Multi-pass membrane protein</topology>
    </subcellularLocation>
</comment>
<feature type="transmembrane region" description="Helical" evidence="7">
    <location>
        <begin position="414"/>
        <end position="433"/>
    </location>
</feature>
<dbReference type="Gene3D" id="1.20.1250.20">
    <property type="entry name" value="MFS general substrate transporter like domains"/>
    <property type="match status" value="1"/>
</dbReference>
<feature type="transmembrane region" description="Helical" evidence="7">
    <location>
        <begin position="122"/>
        <end position="143"/>
    </location>
</feature>
<evidence type="ECO:0000256" key="4">
    <source>
        <dbReference type="ARBA" id="ARBA00022692"/>
    </source>
</evidence>
<keyword evidence="5 7" id="KW-1133">Transmembrane helix</keyword>
<evidence type="ECO:0000313" key="9">
    <source>
        <dbReference type="Proteomes" id="UP000054558"/>
    </source>
</evidence>
<dbReference type="PANTHER" id="PTHR20772">
    <property type="entry name" value="PROTEIN FMP42"/>
    <property type="match status" value="1"/>
</dbReference>
<keyword evidence="6 7" id="KW-0472">Membrane</keyword>
<evidence type="ECO:0000256" key="3">
    <source>
        <dbReference type="ARBA" id="ARBA00022448"/>
    </source>
</evidence>
<dbReference type="SUPFAM" id="SSF103473">
    <property type="entry name" value="MFS general substrate transporter"/>
    <property type="match status" value="1"/>
</dbReference>
<feature type="transmembrane region" description="Helical" evidence="7">
    <location>
        <begin position="17"/>
        <end position="40"/>
    </location>
</feature>
<feature type="transmembrane region" description="Helical" evidence="7">
    <location>
        <begin position="323"/>
        <end position="344"/>
    </location>
</feature>
<keyword evidence="9" id="KW-1185">Reference proteome</keyword>
<evidence type="ECO:0000256" key="7">
    <source>
        <dbReference type="SAM" id="Phobius"/>
    </source>
</evidence>
<dbReference type="AlphaFoldDB" id="A0A1Y1IAY6"/>
<evidence type="ECO:0000256" key="6">
    <source>
        <dbReference type="ARBA" id="ARBA00023136"/>
    </source>
</evidence>
<dbReference type="EMBL" id="DF237282">
    <property type="protein sequence ID" value="GAQ87122.1"/>
    <property type="molecule type" value="Genomic_DNA"/>
</dbReference>
<feature type="transmembrane region" description="Helical" evidence="7">
    <location>
        <begin position="279"/>
        <end position="302"/>
    </location>
</feature>
<dbReference type="InterPro" id="IPR036259">
    <property type="entry name" value="MFS_trans_sf"/>
</dbReference>
<dbReference type="InterPro" id="IPR052599">
    <property type="entry name" value="SLC43A_AATransporter"/>
</dbReference>
<dbReference type="PANTHER" id="PTHR20772:SF2">
    <property type="entry name" value="PROTEIN FMP42"/>
    <property type="match status" value="1"/>
</dbReference>
<gene>
    <name evidence="8" type="ORF">KFL_003330020</name>
</gene>
<evidence type="ECO:0000256" key="1">
    <source>
        <dbReference type="ARBA" id="ARBA00004141"/>
    </source>
</evidence>
<dbReference type="Pfam" id="PF07690">
    <property type="entry name" value="MFS_1"/>
    <property type="match status" value="1"/>
</dbReference>
<keyword evidence="3" id="KW-0813">Transport</keyword>
<comment type="similarity">
    <text evidence="2">Belongs to the SLC43A transporter (TC 2.A.1.44) family.</text>
</comment>
<dbReference type="STRING" id="105231.A0A1Y1IAY6"/>
<reference evidence="8 9" key="1">
    <citation type="journal article" date="2014" name="Nat. Commun.">
        <title>Klebsormidium flaccidum genome reveals primary factors for plant terrestrial adaptation.</title>
        <authorList>
            <person name="Hori K."/>
            <person name="Maruyama F."/>
            <person name="Fujisawa T."/>
            <person name="Togashi T."/>
            <person name="Yamamoto N."/>
            <person name="Seo M."/>
            <person name="Sato S."/>
            <person name="Yamada T."/>
            <person name="Mori H."/>
            <person name="Tajima N."/>
            <person name="Moriyama T."/>
            <person name="Ikeuchi M."/>
            <person name="Watanabe M."/>
            <person name="Wada H."/>
            <person name="Kobayashi K."/>
            <person name="Saito M."/>
            <person name="Masuda T."/>
            <person name="Sasaki-Sekimoto Y."/>
            <person name="Mashiguchi K."/>
            <person name="Awai K."/>
            <person name="Shimojima M."/>
            <person name="Masuda S."/>
            <person name="Iwai M."/>
            <person name="Nobusawa T."/>
            <person name="Narise T."/>
            <person name="Kondo S."/>
            <person name="Saito H."/>
            <person name="Sato R."/>
            <person name="Murakawa M."/>
            <person name="Ihara Y."/>
            <person name="Oshima-Yamada Y."/>
            <person name="Ohtaka K."/>
            <person name="Satoh M."/>
            <person name="Sonobe K."/>
            <person name="Ishii M."/>
            <person name="Ohtani R."/>
            <person name="Kanamori-Sato M."/>
            <person name="Honoki R."/>
            <person name="Miyazaki D."/>
            <person name="Mochizuki H."/>
            <person name="Umetsu J."/>
            <person name="Higashi K."/>
            <person name="Shibata D."/>
            <person name="Kamiya Y."/>
            <person name="Sato N."/>
            <person name="Nakamura Y."/>
            <person name="Tabata S."/>
            <person name="Ida S."/>
            <person name="Kurokawa K."/>
            <person name="Ohta H."/>
        </authorList>
    </citation>
    <scope>NUCLEOTIDE SEQUENCE [LARGE SCALE GENOMIC DNA]</scope>
    <source>
        <strain evidence="8 9">NIES-2285</strain>
    </source>
</reference>
<dbReference type="InterPro" id="IPR011701">
    <property type="entry name" value="MFS"/>
</dbReference>
<feature type="transmembrane region" description="Helical" evidence="7">
    <location>
        <begin position="70"/>
        <end position="90"/>
    </location>
</feature>
<feature type="transmembrane region" description="Helical" evidence="7">
    <location>
        <begin position="382"/>
        <end position="402"/>
    </location>
</feature>
<feature type="transmembrane region" description="Helical" evidence="7">
    <location>
        <begin position="356"/>
        <end position="375"/>
    </location>
</feature>